<accession>A0A1V4SX74</accession>
<dbReference type="EC" id="3.-.-.-" evidence="2"/>
<dbReference type="SMART" id="SM00849">
    <property type="entry name" value="Lactamase_B"/>
    <property type="match status" value="1"/>
</dbReference>
<evidence type="ECO:0000259" key="1">
    <source>
        <dbReference type="SMART" id="SM00849"/>
    </source>
</evidence>
<dbReference type="OrthoDB" id="9761531at2"/>
<dbReference type="AlphaFoldDB" id="A0A1V4SX74"/>
<sequence length="238" mass="26548">MNRVEVIDLKYDYNGDFIVSLVVIADDKEMVLVDCGMTNSYDMIKDAMAERGLDIQKLTKVIITHQDLDHMGSLAEIKRNVKGVQILASEEEAKHISGKEEFIRVQNVDKIIDSVDEAKKKELLAYRDRVKAVETVDVDVFVKNGDTFPIAGGIEIIETPGHLPGHISVLIKEKKALVTGDALAIMDGELIPSNPQFTLDMAKAKESIKNLLNYDIEELICYHGGVFNDDVKGKIENF</sequence>
<protein>
    <submittedName>
        <fullName evidence="2">Putative metallo-hydrolase YflN</fullName>
        <ecNumber evidence="2">3.-.-.-</ecNumber>
    </submittedName>
</protein>
<name>A0A1V4SX74_9CLOT</name>
<dbReference type="RefSeq" id="WP_080022217.1">
    <property type="nucleotide sequence ID" value="NZ_LTAY01000026.1"/>
</dbReference>
<dbReference type="PANTHER" id="PTHR42951:SF15">
    <property type="entry name" value="METALLO-BETA-LACTAMASE SUPERFAMILY PROTEIN"/>
    <property type="match status" value="1"/>
</dbReference>
<dbReference type="GO" id="GO:0016787">
    <property type="term" value="F:hydrolase activity"/>
    <property type="evidence" value="ECO:0007669"/>
    <property type="project" value="UniProtKB-KW"/>
</dbReference>
<comment type="caution">
    <text evidence="2">The sequence shown here is derived from an EMBL/GenBank/DDBJ whole genome shotgun (WGS) entry which is preliminary data.</text>
</comment>
<dbReference type="SUPFAM" id="SSF56281">
    <property type="entry name" value="Metallo-hydrolase/oxidoreductase"/>
    <property type="match status" value="1"/>
</dbReference>
<keyword evidence="2" id="KW-0378">Hydrolase</keyword>
<dbReference type="InterPro" id="IPR050855">
    <property type="entry name" value="NDM-1-like"/>
</dbReference>
<feature type="domain" description="Metallo-beta-lactamase" evidence="1">
    <location>
        <begin position="18"/>
        <end position="223"/>
    </location>
</feature>
<dbReference type="PANTHER" id="PTHR42951">
    <property type="entry name" value="METALLO-BETA-LACTAMASE DOMAIN-CONTAINING"/>
    <property type="match status" value="1"/>
</dbReference>
<dbReference type="Proteomes" id="UP000191448">
    <property type="component" value="Unassembled WGS sequence"/>
</dbReference>
<dbReference type="CDD" id="cd07721">
    <property type="entry name" value="yflN-like_MBL-fold"/>
    <property type="match status" value="1"/>
</dbReference>
<dbReference type="InterPro" id="IPR001279">
    <property type="entry name" value="Metallo-B-lactamas"/>
</dbReference>
<dbReference type="Pfam" id="PF00753">
    <property type="entry name" value="Lactamase_B"/>
    <property type="match status" value="1"/>
</dbReference>
<reference evidence="2 3" key="1">
    <citation type="submission" date="2016-02" db="EMBL/GenBank/DDBJ databases">
        <title>Genome sequence of Clostridium thermobutyricum DSM 4928.</title>
        <authorList>
            <person name="Poehlein A."/>
            <person name="Daniel R."/>
        </authorList>
    </citation>
    <scope>NUCLEOTIDE SEQUENCE [LARGE SCALE GENOMIC DNA]</scope>
    <source>
        <strain evidence="2 3">DSM 4928</strain>
    </source>
</reference>
<evidence type="ECO:0000313" key="2">
    <source>
        <dbReference type="EMBL" id="OPX49173.1"/>
    </source>
</evidence>
<evidence type="ECO:0000313" key="3">
    <source>
        <dbReference type="Proteomes" id="UP000191448"/>
    </source>
</evidence>
<dbReference type="InterPro" id="IPR036866">
    <property type="entry name" value="RibonucZ/Hydroxyglut_hydro"/>
</dbReference>
<dbReference type="EMBL" id="LTAY01000026">
    <property type="protein sequence ID" value="OPX49173.1"/>
    <property type="molecule type" value="Genomic_DNA"/>
</dbReference>
<proteinExistence type="predicted"/>
<dbReference type="Gene3D" id="3.60.15.10">
    <property type="entry name" value="Ribonuclease Z/Hydroxyacylglutathione hydrolase-like"/>
    <property type="match status" value="1"/>
</dbReference>
<gene>
    <name evidence="2" type="primary">yflN</name>
    <name evidence="2" type="ORF">CLTHE_09270</name>
</gene>
<organism evidence="2 3">
    <name type="scientific">Clostridium thermobutyricum DSM 4928</name>
    <dbReference type="NCBI Taxonomy" id="1121339"/>
    <lineage>
        <taxon>Bacteria</taxon>
        <taxon>Bacillati</taxon>
        <taxon>Bacillota</taxon>
        <taxon>Clostridia</taxon>
        <taxon>Eubacteriales</taxon>
        <taxon>Clostridiaceae</taxon>
        <taxon>Clostridium</taxon>
    </lineage>
</organism>